<dbReference type="EMBL" id="AMXD01000015">
    <property type="protein sequence ID" value="ENO87600.1"/>
    <property type="molecule type" value="Genomic_DNA"/>
</dbReference>
<organism evidence="1 2">
    <name type="scientific">Thauera aminoaromatica S2</name>
    <dbReference type="NCBI Taxonomy" id="1234381"/>
    <lineage>
        <taxon>Bacteria</taxon>
        <taxon>Pseudomonadati</taxon>
        <taxon>Pseudomonadota</taxon>
        <taxon>Betaproteobacteria</taxon>
        <taxon>Rhodocyclales</taxon>
        <taxon>Zoogloeaceae</taxon>
        <taxon>Thauera</taxon>
    </lineage>
</organism>
<protein>
    <submittedName>
        <fullName evidence="1">Transposase IS4 family protein</fullName>
    </submittedName>
</protein>
<sequence>MLHMYLRQSKQKRADGREITYLQLAENVWDASKGRSQARIVFNCGRADDPEVIERLRRLAKSILRRCSPETIVADDPGWQLVCAWPYGDVHALEAVWRRLGIDAIVRAQAEGRRFGFELERALFALVANRACAPGSKLYCHEQ</sequence>
<name>N6Y7Q0_THASP</name>
<gene>
    <name evidence="1" type="ORF">C665_04381</name>
</gene>
<comment type="caution">
    <text evidence="1">The sequence shown here is derived from an EMBL/GenBank/DDBJ whole genome shotgun (WGS) entry which is preliminary data.</text>
</comment>
<reference evidence="1 2" key="1">
    <citation type="submission" date="2012-09" db="EMBL/GenBank/DDBJ databases">
        <title>Draft Genome Sequences of 6 Strains from Genus Thauera.</title>
        <authorList>
            <person name="Liu B."/>
            <person name="Shapleigh J.P."/>
            <person name="Frostegard A.H."/>
        </authorList>
    </citation>
    <scope>NUCLEOTIDE SEQUENCE [LARGE SCALE GENOMIC DNA]</scope>
    <source>
        <strain evidence="1 2">S2</strain>
    </source>
</reference>
<accession>N6Y7Q0</accession>
<dbReference type="AlphaFoldDB" id="N6Y7Q0"/>
<evidence type="ECO:0000313" key="2">
    <source>
        <dbReference type="Proteomes" id="UP000013042"/>
    </source>
</evidence>
<dbReference type="Proteomes" id="UP000013042">
    <property type="component" value="Unassembled WGS sequence"/>
</dbReference>
<evidence type="ECO:0000313" key="1">
    <source>
        <dbReference type="EMBL" id="ENO87600.1"/>
    </source>
</evidence>
<proteinExistence type="predicted"/>